<keyword evidence="1" id="KW-0812">Transmembrane</keyword>
<keyword evidence="1" id="KW-0472">Membrane</keyword>
<dbReference type="RefSeq" id="WP_226750574.1">
    <property type="nucleotide sequence ID" value="NZ_JAEINI020000003.1"/>
</dbReference>
<dbReference type="EMBL" id="JAEINI020000003">
    <property type="protein sequence ID" value="MCB5226482.1"/>
    <property type="molecule type" value="Genomic_DNA"/>
</dbReference>
<keyword evidence="4" id="KW-1185">Reference proteome</keyword>
<feature type="signal peptide" evidence="2">
    <location>
        <begin position="1"/>
        <end position="22"/>
    </location>
</feature>
<name>A0ABS8C2D1_9ALTE</name>
<keyword evidence="1" id="KW-1133">Transmembrane helix</keyword>
<feature type="chain" id="PRO_5045129541" description="DUF1566 domain-containing protein" evidence="2">
    <location>
        <begin position="23"/>
        <end position="218"/>
    </location>
</feature>
<protein>
    <recommendedName>
        <fullName evidence="5">DUF1566 domain-containing protein</fullName>
    </recommendedName>
</protein>
<sequence length="218" mass="23718">MLKKLLVIATLVAGLISTQASAAFVSTDWKNAGDGFATLDTETGLEWLDLTATGNKSIDQVKSELGTIYMGWRIPTHQEIVNLAMNLYPINFSNGPHVTINENYGDQGIQHRLFGANLSGYYYGLYEKNGQTFLFGRNEVNKYVWLEHLYSSSLLYKNIYAGVYLVSDGGTTLSSINDPTININNPNAPVNMADVSAPAGLAAAVALMLIFGARRKAA</sequence>
<proteinExistence type="predicted"/>
<accession>A0ABS8C2D1</accession>
<dbReference type="Proteomes" id="UP000633814">
    <property type="component" value="Unassembled WGS sequence"/>
</dbReference>
<gene>
    <name evidence="3" type="ORF">JAO78_006605</name>
</gene>
<evidence type="ECO:0000256" key="1">
    <source>
        <dbReference type="SAM" id="Phobius"/>
    </source>
</evidence>
<evidence type="ECO:0000313" key="3">
    <source>
        <dbReference type="EMBL" id="MCB5226482.1"/>
    </source>
</evidence>
<feature type="transmembrane region" description="Helical" evidence="1">
    <location>
        <begin position="195"/>
        <end position="213"/>
    </location>
</feature>
<evidence type="ECO:0008006" key="5">
    <source>
        <dbReference type="Google" id="ProtNLM"/>
    </source>
</evidence>
<keyword evidence="2" id="KW-0732">Signal</keyword>
<evidence type="ECO:0000313" key="4">
    <source>
        <dbReference type="Proteomes" id="UP000633814"/>
    </source>
</evidence>
<organism evidence="3 4">
    <name type="scientific">Alishewanella maricola</name>
    <dbReference type="NCBI Taxonomy" id="2795740"/>
    <lineage>
        <taxon>Bacteria</taxon>
        <taxon>Pseudomonadati</taxon>
        <taxon>Pseudomonadota</taxon>
        <taxon>Gammaproteobacteria</taxon>
        <taxon>Alteromonadales</taxon>
        <taxon>Alteromonadaceae</taxon>
        <taxon>Alishewanella</taxon>
    </lineage>
</organism>
<reference evidence="3 4" key="1">
    <citation type="submission" date="2021-10" db="EMBL/GenBank/DDBJ databases">
        <title>Alishewanella koreense sp. nov. isolated from seawater of southwestern coast in South Korea and the proposal for the reclassification of Rheinheimera perlucida and Rheinheimera tuosuensis as Arsukibacterium perlucida and Arsukibacterium tuosuensis.</title>
        <authorList>
            <person name="Kim K.H."/>
            <person name="Ruan W."/>
            <person name="Kim K.R."/>
            <person name="Baek J.H."/>
            <person name="Jeon C.O."/>
        </authorList>
    </citation>
    <scope>NUCLEOTIDE SEQUENCE [LARGE SCALE GENOMIC DNA]</scope>
    <source>
        <strain evidence="3 4">16-MA</strain>
    </source>
</reference>
<comment type="caution">
    <text evidence="3">The sequence shown here is derived from an EMBL/GenBank/DDBJ whole genome shotgun (WGS) entry which is preliminary data.</text>
</comment>
<evidence type="ECO:0000256" key="2">
    <source>
        <dbReference type="SAM" id="SignalP"/>
    </source>
</evidence>